<dbReference type="InterPro" id="IPR013216">
    <property type="entry name" value="Methyltransf_11"/>
</dbReference>
<gene>
    <name evidence="2" type="ORF">GCM10007391_05110</name>
</gene>
<reference evidence="2" key="1">
    <citation type="journal article" date="2014" name="Int. J. Syst. Evol. Microbiol.">
        <title>Complete genome sequence of Corynebacterium casei LMG S-19264T (=DSM 44701T), isolated from a smear-ripened cheese.</title>
        <authorList>
            <consortium name="US DOE Joint Genome Institute (JGI-PGF)"/>
            <person name="Walter F."/>
            <person name="Albersmeier A."/>
            <person name="Kalinowski J."/>
            <person name="Ruckert C."/>
        </authorList>
    </citation>
    <scope>NUCLEOTIDE SEQUENCE</scope>
    <source>
        <strain evidence="2">KCTC 22164</strain>
    </source>
</reference>
<dbReference type="InterPro" id="IPR029063">
    <property type="entry name" value="SAM-dependent_MTases_sf"/>
</dbReference>
<dbReference type="Proteomes" id="UP000631300">
    <property type="component" value="Unassembled WGS sequence"/>
</dbReference>
<name>A0A918JDL9_9ALTE</name>
<reference evidence="2" key="2">
    <citation type="submission" date="2020-09" db="EMBL/GenBank/DDBJ databases">
        <authorList>
            <person name="Sun Q."/>
            <person name="Kim S."/>
        </authorList>
    </citation>
    <scope>NUCLEOTIDE SEQUENCE</scope>
    <source>
        <strain evidence="2">KCTC 22164</strain>
    </source>
</reference>
<dbReference type="EMBL" id="BMXP01000001">
    <property type="protein sequence ID" value="GGW75734.1"/>
    <property type="molecule type" value="Genomic_DNA"/>
</dbReference>
<keyword evidence="3" id="KW-1185">Reference proteome</keyword>
<sequence length="250" mass="27993">MFLDPVDYGKIFDERGASYHAAMDALPQARKHEFRRPLELLNIAPGQVLIDLPAGGGYLRHFLPEDIRYICVESSQVFFNFCRHKGLHSVLMDKDAVALDSEVADNLVSIAGVHHVENKCRLFAEMRRLLKPSGKVCIADVAAGSAVASFLDEFVDKFTSTGHAGKYLSNAETTGELKEAGFKNVEHTMLNYHWQFSNTEQLIWYCKKIFALEATDADVLDGLETYLGIEKNKDAVLLPWQLMGFVATAY</sequence>
<organism evidence="2 3">
    <name type="scientific">Alteromonas halophila</name>
    <dbReference type="NCBI Taxonomy" id="516698"/>
    <lineage>
        <taxon>Bacteria</taxon>
        <taxon>Pseudomonadati</taxon>
        <taxon>Pseudomonadota</taxon>
        <taxon>Gammaproteobacteria</taxon>
        <taxon>Alteromonadales</taxon>
        <taxon>Alteromonadaceae</taxon>
        <taxon>Alteromonas/Salinimonas group</taxon>
        <taxon>Alteromonas</taxon>
    </lineage>
</organism>
<feature type="domain" description="Methyltransferase type 11" evidence="1">
    <location>
        <begin position="54"/>
        <end position="138"/>
    </location>
</feature>
<evidence type="ECO:0000259" key="1">
    <source>
        <dbReference type="Pfam" id="PF08241"/>
    </source>
</evidence>
<accession>A0A918JDL9</accession>
<protein>
    <recommendedName>
        <fullName evidence="1">Methyltransferase type 11 domain-containing protein</fullName>
    </recommendedName>
</protein>
<dbReference type="Gene3D" id="3.40.50.150">
    <property type="entry name" value="Vaccinia Virus protein VP39"/>
    <property type="match status" value="1"/>
</dbReference>
<dbReference type="Pfam" id="PF08241">
    <property type="entry name" value="Methyltransf_11"/>
    <property type="match status" value="1"/>
</dbReference>
<evidence type="ECO:0000313" key="2">
    <source>
        <dbReference type="EMBL" id="GGW75734.1"/>
    </source>
</evidence>
<evidence type="ECO:0000313" key="3">
    <source>
        <dbReference type="Proteomes" id="UP000631300"/>
    </source>
</evidence>
<proteinExistence type="predicted"/>
<comment type="caution">
    <text evidence="2">The sequence shown here is derived from an EMBL/GenBank/DDBJ whole genome shotgun (WGS) entry which is preliminary data.</text>
</comment>
<dbReference type="AlphaFoldDB" id="A0A918JDL9"/>
<dbReference type="SUPFAM" id="SSF53335">
    <property type="entry name" value="S-adenosyl-L-methionine-dependent methyltransferases"/>
    <property type="match status" value="1"/>
</dbReference>
<dbReference type="GO" id="GO:0008757">
    <property type="term" value="F:S-adenosylmethionine-dependent methyltransferase activity"/>
    <property type="evidence" value="ECO:0007669"/>
    <property type="project" value="InterPro"/>
</dbReference>
<dbReference type="RefSeq" id="WP_189403508.1">
    <property type="nucleotide sequence ID" value="NZ_BMXP01000001.1"/>
</dbReference>